<evidence type="ECO:0000313" key="1">
    <source>
        <dbReference type="EMBL" id="KAK5975486.1"/>
    </source>
</evidence>
<sequence length="164" mass="17207">ATVHGCFPTNERQAQFGAQTAQFQQPPPAPQSQGVVLQPTFQAARVAAAGRAPTVPIAAKSHAIALSAISVGLGDHVTLTEFGADGYNAEGGGPVNSGNALTCKFDGRPCCWANVPPPDDQLDWHVGTGAPNSTVFRNAPAPGKKYTLIDLYWTCEDFYALLLT</sequence>
<gene>
    <name evidence="1" type="ORF">GCK32_005130</name>
</gene>
<keyword evidence="2" id="KW-1185">Reference proteome</keyword>
<dbReference type="EMBL" id="WIXE01012987">
    <property type="protein sequence ID" value="KAK5975486.1"/>
    <property type="molecule type" value="Genomic_DNA"/>
</dbReference>
<protein>
    <submittedName>
        <fullName evidence="1">Uncharacterized protein</fullName>
    </submittedName>
</protein>
<evidence type="ECO:0000313" key="2">
    <source>
        <dbReference type="Proteomes" id="UP001331761"/>
    </source>
</evidence>
<dbReference type="AlphaFoldDB" id="A0AAN8F9F9"/>
<feature type="non-terminal residue" evidence="1">
    <location>
        <position position="1"/>
    </location>
</feature>
<name>A0AAN8F9F9_TRICO</name>
<accession>A0AAN8F9F9</accession>
<organism evidence="1 2">
    <name type="scientific">Trichostrongylus colubriformis</name>
    <name type="common">Black scour worm</name>
    <dbReference type="NCBI Taxonomy" id="6319"/>
    <lineage>
        <taxon>Eukaryota</taxon>
        <taxon>Metazoa</taxon>
        <taxon>Ecdysozoa</taxon>
        <taxon>Nematoda</taxon>
        <taxon>Chromadorea</taxon>
        <taxon>Rhabditida</taxon>
        <taxon>Rhabditina</taxon>
        <taxon>Rhabditomorpha</taxon>
        <taxon>Strongyloidea</taxon>
        <taxon>Trichostrongylidae</taxon>
        <taxon>Trichostrongylus</taxon>
    </lineage>
</organism>
<dbReference type="Proteomes" id="UP001331761">
    <property type="component" value="Unassembled WGS sequence"/>
</dbReference>
<proteinExistence type="predicted"/>
<comment type="caution">
    <text evidence="1">The sequence shown here is derived from an EMBL/GenBank/DDBJ whole genome shotgun (WGS) entry which is preliminary data.</text>
</comment>
<reference evidence="1 2" key="1">
    <citation type="submission" date="2019-10" db="EMBL/GenBank/DDBJ databases">
        <title>Assembly and Annotation for the nematode Trichostrongylus colubriformis.</title>
        <authorList>
            <person name="Martin J."/>
        </authorList>
    </citation>
    <scope>NUCLEOTIDE SEQUENCE [LARGE SCALE GENOMIC DNA]</scope>
    <source>
        <strain evidence="1">G859</strain>
        <tissue evidence="1">Whole worm</tissue>
    </source>
</reference>